<organism evidence="9 10">
    <name type="scientific">Acyrthosiphon pisum</name>
    <name type="common">Pea aphid</name>
    <dbReference type="NCBI Taxonomy" id="7029"/>
    <lineage>
        <taxon>Eukaryota</taxon>
        <taxon>Metazoa</taxon>
        <taxon>Ecdysozoa</taxon>
        <taxon>Arthropoda</taxon>
        <taxon>Hexapoda</taxon>
        <taxon>Insecta</taxon>
        <taxon>Pterygota</taxon>
        <taxon>Neoptera</taxon>
        <taxon>Paraneoptera</taxon>
        <taxon>Hemiptera</taxon>
        <taxon>Sternorrhyncha</taxon>
        <taxon>Aphidomorpha</taxon>
        <taxon>Aphidoidea</taxon>
        <taxon>Aphididae</taxon>
        <taxon>Macrosiphini</taxon>
        <taxon>Acyrthosiphon</taxon>
    </lineage>
</organism>
<evidence type="ECO:0000256" key="3">
    <source>
        <dbReference type="ARBA" id="ARBA00006958"/>
    </source>
</evidence>
<evidence type="ECO:0000256" key="1">
    <source>
        <dbReference type="ARBA" id="ARBA00001968"/>
    </source>
</evidence>
<dbReference type="GO" id="GO:0016787">
    <property type="term" value="F:hydrolase activity"/>
    <property type="evidence" value="ECO:0007669"/>
    <property type="project" value="UniProtKB-KW"/>
</dbReference>
<dbReference type="GO" id="GO:0005634">
    <property type="term" value="C:nucleus"/>
    <property type="evidence" value="ECO:0007669"/>
    <property type="project" value="UniProtKB-SubCell"/>
</dbReference>
<dbReference type="KEGG" id="api:100569061"/>
<dbReference type="PANTHER" id="PTHR22930">
    <property type="match status" value="1"/>
</dbReference>
<evidence type="ECO:0000256" key="7">
    <source>
        <dbReference type="ARBA" id="ARBA00023242"/>
    </source>
</evidence>
<comment type="subcellular location">
    <subcellularLocation>
        <location evidence="2">Nucleus</location>
    </subcellularLocation>
</comment>
<dbReference type="OrthoDB" id="6577625at2759"/>
<dbReference type="InterPro" id="IPR045249">
    <property type="entry name" value="HARBI1-like"/>
</dbReference>
<evidence type="ECO:0000313" key="10">
    <source>
        <dbReference type="Proteomes" id="UP000007819"/>
    </source>
</evidence>
<dbReference type="PANTHER" id="PTHR22930:SF269">
    <property type="entry name" value="NUCLEASE HARBI1-LIKE PROTEIN"/>
    <property type="match status" value="1"/>
</dbReference>
<dbReference type="EnsemblMetazoa" id="XM_008180056.3">
    <property type="protein sequence ID" value="XP_008178278.2"/>
    <property type="gene ID" value="LOC100569061"/>
</dbReference>
<name>A0A8R1X064_ACYPI</name>
<dbReference type="RefSeq" id="XP_008178278.2">
    <property type="nucleotide sequence ID" value="XM_008180056.2"/>
</dbReference>
<comment type="cofactor">
    <cofactor evidence="1">
        <name>a divalent metal cation</name>
        <dbReference type="ChEBI" id="CHEBI:60240"/>
    </cofactor>
</comment>
<dbReference type="AlphaFoldDB" id="A0A8R1X064"/>
<proteinExistence type="inferred from homology"/>
<evidence type="ECO:0000313" key="9">
    <source>
        <dbReference type="EnsemblMetazoa" id="XP_008178278.2"/>
    </source>
</evidence>
<keyword evidence="6" id="KW-0378">Hydrolase</keyword>
<accession>A0A8R1X064</accession>
<evidence type="ECO:0000259" key="8">
    <source>
        <dbReference type="Pfam" id="PF13359"/>
    </source>
</evidence>
<dbReference type="GO" id="GO:0004518">
    <property type="term" value="F:nuclease activity"/>
    <property type="evidence" value="ECO:0007669"/>
    <property type="project" value="UniProtKB-KW"/>
</dbReference>
<dbReference type="Proteomes" id="UP000007819">
    <property type="component" value="Chromosome X"/>
</dbReference>
<dbReference type="Pfam" id="PF13359">
    <property type="entry name" value="DDE_Tnp_4"/>
    <property type="match status" value="1"/>
</dbReference>
<comment type="similarity">
    <text evidence="3">Belongs to the HARBI1 family.</text>
</comment>
<keyword evidence="4" id="KW-0540">Nuclease</keyword>
<dbReference type="GeneID" id="100569061"/>
<evidence type="ECO:0000256" key="2">
    <source>
        <dbReference type="ARBA" id="ARBA00004123"/>
    </source>
</evidence>
<dbReference type="InterPro" id="IPR027806">
    <property type="entry name" value="HARBI1_dom"/>
</dbReference>
<evidence type="ECO:0000256" key="4">
    <source>
        <dbReference type="ARBA" id="ARBA00022722"/>
    </source>
</evidence>
<reference evidence="9" key="2">
    <citation type="submission" date="2022-06" db="UniProtKB">
        <authorList>
            <consortium name="EnsemblMetazoa"/>
        </authorList>
    </citation>
    <scope>IDENTIFICATION</scope>
</reference>
<evidence type="ECO:0000256" key="6">
    <source>
        <dbReference type="ARBA" id="ARBA00022801"/>
    </source>
</evidence>
<feature type="domain" description="DDE Tnp4" evidence="8">
    <location>
        <begin position="165"/>
        <end position="331"/>
    </location>
</feature>
<protein>
    <recommendedName>
        <fullName evidence="8">DDE Tnp4 domain-containing protein</fullName>
    </recommendedName>
</protein>
<sequence length="401" mass="46361">MSSDDEDVFMLYWWLRNKKRKRRYWIHPLLKDKQHSSYVVAKELTADEDKFQSFYRMSQVAFHRLVQLVGPHITKKDTNWRMALEPEEKLIITLRYLATGGSFRALAHYFVRGERTIGMTVAETTEAIWTCLHPEWLPVPDTNAWKNISARYQQLWSLPHCLGSIDGKHIRIKKFGNTGSRNFNYKGYFSVQLMACADADGCFVTIDVGDLGRNSDGGVFRSSRLGRWLQADGLNLPPPEPLPLDENEHSFPYYFSADEAFPLKTYIMRPYPRSSLTDKQRVFNFRLSLGRKTVECAFGMLTSKFRVFETPIGCSEKTVISIIKCACVLHNYIRKTEGKMYTPRNDVNIDEDTHMPNVNLEINRNVNLTTAKGMRDYLSDYFLKPGVAIPPQWLRIVGSIE</sequence>
<keyword evidence="10" id="KW-1185">Reference proteome</keyword>
<evidence type="ECO:0000256" key="5">
    <source>
        <dbReference type="ARBA" id="ARBA00022723"/>
    </source>
</evidence>
<dbReference type="GO" id="GO:0046872">
    <property type="term" value="F:metal ion binding"/>
    <property type="evidence" value="ECO:0007669"/>
    <property type="project" value="UniProtKB-KW"/>
</dbReference>
<keyword evidence="5" id="KW-0479">Metal-binding</keyword>
<reference evidence="10" key="1">
    <citation type="submission" date="2010-06" db="EMBL/GenBank/DDBJ databases">
        <authorList>
            <person name="Jiang H."/>
            <person name="Abraham K."/>
            <person name="Ali S."/>
            <person name="Alsbrooks S.L."/>
            <person name="Anim B.N."/>
            <person name="Anosike U.S."/>
            <person name="Attaway T."/>
            <person name="Bandaranaike D.P."/>
            <person name="Battles P.K."/>
            <person name="Bell S.N."/>
            <person name="Bell A.V."/>
            <person name="Beltran B."/>
            <person name="Bickham C."/>
            <person name="Bustamante Y."/>
            <person name="Caleb T."/>
            <person name="Canada A."/>
            <person name="Cardenas V."/>
            <person name="Carter K."/>
            <person name="Chacko J."/>
            <person name="Chandrabose M.N."/>
            <person name="Chavez D."/>
            <person name="Chavez A."/>
            <person name="Chen L."/>
            <person name="Chu H.-S."/>
            <person name="Claassen K.J."/>
            <person name="Cockrell R."/>
            <person name="Collins M."/>
            <person name="Cooper J.A."/>
            <person name="Cree A."/>
            <person name="Curry S.M."/>
            <person name="Da Y."/>
            <person name="Dao M.D."/>
            <person name="Das B."/>
            <person name="Davila M.-L."/>
            <person name="Davy-Carroll L."/>
            <person name="Denson S."/>
            <person name="Dinh H."/>
            <person name="Ebong V.E."/>
            <person name="Edwards J.R."/>
            <person name="Egan A."/>
            <person name="El-Daye J."/>
            <person name="Escobedo L."/>
            <person name="Fernandez S."/>
            <person name="Fernando P.R."/>
            <person name="Flagg N."/>
            <person name="Forbes L.D."/>
            <person name="Fowler R.G."/>
            <person name="Fu Q."/>
            <person name="Gabisi R.A."/>
            <person name="Ganer J."/>
            <person name="Garbino Pronczuk A."/>
            <person name="Garcia R.M."/>
            <person name="Garner T."/>
            <person name="Garrett T.E."/>
            <person name="Gonzalez D.A."/>
            <person name="Hamid H."/>
            <person name="Hawkins E.S."/>
            <person name="Hirani K."/>
            <person name="Hogues M.E."/>
            <person name="Hollins B."/>
            <person name="Hsiao C.-H."/>
            <person name="Jabil R."/>
            <person name="James M.L."/>
            <person name="Jhangiani S.N."/>
            <person name="Johnson B."/>
            <person name="Johnson Q."/>
            <person name="Joshi V."/>
            <person name="Kalu J.B."/>
            <person name="Kam C."/>
            <person name="Kashfia A."/>
            <person name="Keebler J."/>
            <person name="Kisamo H."/>
            <person name="Kovar C.L."/>
            <person name="Lago L.A."/>
            <person name="Lai C.-Y."/>
            <person name="Laidlaw J."/>
            <person name="Lara F."/>
            <person name="Le T.-K."/>
            <person name="Lee S.L."/>
            <person name="Legall F.H."/>
            <person name="Lemon S.J."/>
            <person name="Lewis L.R."/>
            <person name="Li B."/>
            <person name="Liu Y."/>
            <person name="Liu Y.-S."/>
            <person name="Lopez J."/>
            <person name="Lozado R.J."/>
            <person name="Lu J."/>
            <person name="Madu R.C."/>
            <person name="Maheshwari M."/>
            <person name="Maheshwari R."/>
            <person name="Malloy K."/>
            <person name="Martinez E."/>
            <person name="Mathew T."/>
            <person name="Mercado I.C."/>
            <person name="Mercado C."/>
            <person name="Meyer B."/>
            <person name="Montgomery K."/>
            <person name="Morgan M.B."/>
            <person name="Munidasa M."/>
            <person name="Nazareth L.V."/>
            <person name="Nelson J."/>
            <person name="Ng B.M."/>
            <person name="Nguyen N.B."/>
            <person name="Nguyen P.Q."/>
            <person name="Nguyen T."/>
            <person name="Obregon M."/>
            <person name="Okwuonu G.O."/>
            <person name="Onwere C.G."/>
            <person name="Orozco G."/>
            <person name="Parra A."/>
            <person name="Patel S."/>
            <person name="Patil S."/>
            <person name="Perez A."/>
            <person name="Perez Y."/>
            <person name="Pham C."/>
            <person name="Primus E.L."/>
            <person name="Pu L.-L."/>
            <person name="Puazo M."/>
            <person name="Qin X."/>
            <person name="Quiroz J.B."/>
            <person name="Reese J."/>
            <person name="Richards S."/>
            <person name="Rives C.M."/>
            <person name="Robberts R."/>
            <person name="Ruiz S.J."/>
            <person name="Ruiz M.J."/>
            <person name="Santibanez J."/>
            <person name="Schneider B.W."/>
            <person name="Sisson I."/>
            <person name="Smith M."/>
            <person name="Sodergren E."/>
            <person name="Song X.-Z."/>
            <person name="Song B.B."/>
            <person name="Summersgill H."/>
            <person name="Thelus R."/>
            <person name="Thornton R.D."/>
            <person name="Trejos Z.Y."/>
            <person name="Usmani K."/>
            <person name="Vattathil S."/>
            <person name="Villasana D."/>
            <person name="Walker D.L."/>
            <person name="Wang S."/>
            <person name="Wang K."/>
            <person name="White C.S."/>
            <person name="Williams A.C."/>
            <person name="Williamson J."/>
            <person name="Wilson K."/>
            <person name="Woghiren I.O."/>
            <person name="Woodworth J.R."/>
            <person name="Worley K.C."/>
            <person name="Wright R.A."/>
            <person name="Wu W."/>
            <person name="Young L."/>
            <person name="Zhang L."/>
            <person name="Zhang J."/>
            <person name="Zhu Y."/>
            <person name="Muzny D.M."/>
            <person name="Weinstock G."/>
            <person name="Gibbs R.A."/>
        </authorList>
    </citation>
    <scope>NUCLEOTIDE SEQUENCE [LARGE SCALE GENOMIC DNA]</scope>
    <source>
        <strain evidence="10">LSR1</strain>
    </source>
</reference>
<keyword evidence="7" id="KW-0539">Nucleus</keyword>